<dbReference type="AlphaFoldDB" id="A0A2P4QZJ5"/>
<keyword evidence="2" id="KW-1185">Reference proteome</keyword>
<evidence type="ECO:0000313" key="2">
    <source>
        <dbReference type="Proteomes" id="UP000018888"/>
    </source>
</evidence>
<comment type="caution">
    <text evidence="1">The sequence shown here is derived from an EMBL/GenBank/DDBJ whole genome shotgun (WGS) entry which is preliminary data.</text>
</comment>
<reference evidence="1 2" key="1">
    <citation type="journal article" date="2013" name="Proc. Natl. Acad. Sci. U.S.A.">
        <title>Genome of an arbuscular mycorrhizal fungus provides insight into the oldest plant symbiosis.</title>
        <authorList>
            <person name="Tisserant E."/>
            <person name="Malbreil M."/>
            <person name="Kuo A."/>
            <person name="Kohler A."/>
            <person name="Symeonidi A."/>
            <person name="Balestrini R."/>
            <person name="Charron P."/>
            <person name="Duensing N."/>
            <person name="Frei Dit Frey N."/>
            <person name="Gianinazzi-Pearson V."/>
            <person name="Gilbert L.B."/>
            <person name="Handa Y."/>
            <person name="Herr J.R."/>
            <person name="Hijri M."/>
            <person name="Koul R."/>
            <person name="Kawaguchi M."/>
            <person name="Krajinski F."/>
            <person name="Lammers P.J."/>
            <person name="Masclaux F.G."/>
            <person name="Murat C."/>
            <person name="Morin E."/>
            <person name="Ndikumana S."/>
            <person name="Pagni M."/>
            <person name="Petitpierre D."/>
            <person name="Requena N."/>
            <person name="Rosikiewicz P."/>
            <person name="Riley R."/>
            <person name="Saito K."/>
            <person name="San Clemente H."/>
            <person name="Shapiro H."/>
            <person name="van Tuinen D."/>
            <person name="Becard G."/>
            <person name="Bonfante P."/>
            <person name="Paszkowski U."/>
            <person name="Shachar-Hill Y.Y."/>
            <person name="Tuskan G.A."/>
            <person name="Young P.W."/>
            <person name="Sanders I.R."/>
            <person name="Henrissat B."/>
            <person name="Rensing S.A."/>
            <person name="Grigoriev I.V."/>
            <person name="Corradi N."/>
            <person name="Roux C."/>
            <person name="Martin F."/>
        </authorList>
    </citation>
    <scope>NUCLEOTIDE SEQUENCE [LARGE SCALE GENOMIC DNA]</scope>
    <source>
        <strain evidence="1 2">DAOM 197198</strain>
    </source>
</reference>
<gene>
    <name evidence="1" type="ORF">GLOIN_2v1761499</name>
</gene>
<name>A0A2P4QZJ5_RHIID</name>
<organism evidence="1 2">
    <name type="scientific">Rhizophagus irregularis (strain DAOM 181602 / DAOM 197198 / MUCL 43194)</name>
    <name type="common">Arbuscular mycorrhizal fungus</name>
    <name type="synonym">Glomus intraradices</name>
    <dbReference type="NCBI Taxonomy" id="747089"/>
    <lineage>
        <taxon>Eukaryota</taxon>
        <taxon>Fungi</taxon>
        <taxon>Fungi incertae sedis</taxon>
        <taxon>Mucoromycota</taxon>
        <taxon>Glomeromycotina</taxon>
        <taxon>Glomeromycetes</taxon>
        <taxon>Glomerales</taxon>
        <taxon>Glomeraceae</taxon>
        <taxon>Rhizophagus</taxon>
    </lineage>
</organism>
<dbReference type="Proteomes" id="UP000018888">
    <property type="component" value="Unassembled WGS sequence"/>
</dbReference>
<protein>
    <submittedName>
        <fullName evidence="1">Uncharacterized protein</fullName>
    </submittedName>
</protein>
<dbReference type="EMBL" id="AUPC02000002">
    <property type="protein sequence ID" value="POG83032.1"/>
    <property type="molecule type" value="Genomic_DNA"/>
</dbReference>
<reference evidence="1 2" key="2">
    <citation type="journal article" date="2018" name="New Phytol.">
        <title>High intraspecific genome diversity in the model arbuscular mycorrhizal symbiont Rhizophagus irregularis.</title>
        <authorList>
            <person name="Chen E.C.H."/>
            <person name="Morin E."/>
            <person name="Beaudet D."/>
            <person name="Noel J."/>
            <person name="Yildirir G."/>
            <person name="Ndikumana S."/>
            <person name="Charron P."/>
            <person name="St-Onge C."/>
            <person name="Giorgi J."/>
            <person name="Kruger M."/>
            <person name="Marton T."/>
            <person name="Ropars J."/>
            <person name="Grigoriev I.V."/>
            <person name="Hainaut M."/>
            <person name="Henrissat B."/>
            <person name="Roux C."/>
            <person name="Martin F."/>
            <person name="Corradi N."/>
        </authorList>
    </citation>
    <scope>NUCLEOTIDE SEQUENCE [LARGE SCALE GENOMIC DNA]</scope>
    <source>
        <strain evidence="1 2">DAOM 197198</strain>
    </source>
</reference>
<accession>A0A2P4QZJ5</accession>
<evidence type="ECO:0000313" key="1">
    <source>
        <dbReference type="EMBL" id="POG83032.1"/>
    </source>
</evidence>
<dbReference type="VEuPathDB" id="FungiDB:RhiirFUN_026607"/>
<proteinExistence type="predicted"/>
<sequence length="100" mass="11877">MPEGNGPYNSSDARNSSFIESEELEITDLTDGMECIKEFCFNYIIIVEERDYGMLFLDCYGRIFDWDHINFLLWSLGNYFENRLDEPKNVAWGVGEWDYY</sequence>